<proteinExistence type="predicted"/>
<sequence>MRFIFLALILSSAGSQIIYAQSLTPADIQRQKEHKAYQDAYLEGIRTADYRPKTYSGGADPKVAQELADLFAARAGKKTSAQKKAEEEAATKKYYDDLKQKQDAFDKRLDFNLFVSKNYREPIKFDYLNVGFDAIEARNYSYEEVKSDNGYLELKPNPAYFRAKGLLLQLKNIEATAPFPDVMALILELQATPAPVTSLAALQRLVKRFPEKIDVIHAAMGKSFRPYFFDWREKPGDVSAGKKGKQKNVLWSEPEGTLKYMLESYEAYLTYDTPSALAAFKNIHLLEDQPIVTLAFIAEVHKDKKRVGELCRILLLSPNPDDKTLLSAKEYRDNAYRRIYQISKHNYTYNLGQYYNRFPDGVLAPYSADEVRQIAAAQGLKPIDVIQAITDTQAYSRFSAGGKLSKEEKKYWKLDELLKELAAGGDADAKLFLATQK</sequence>
<keyword evidence="3" id="KW-1185">Reference proteome</keyword>
<dbReference type="EMBL" id="BAABGZ010000074">
    <property type="protein sequence ID" value="GAA4365743.1"/>
    <property type="molecule type" value="Genomic_DNA"/>
</dbReference>
<evidence type="ECO:0008006" key="4">
    <source>
        <dbReference type="Google" id="ProtNLM"/>
    </source>
</evidence>
<evidence type="ECO:0000313" key="2">
    <source>
        <dbReference type="EMBL" id="GAA4365743.1"/>
    </source>
</evidence>
<feature type="chain" id="PRO_5047398280" description="DUF885 domain-containing protein" evidence="1">
    <location>
        <begin position="21"/>
        <end position="437"/>
    </location>
</feature>
<dbReference type="RefSeq" id="WP_345237539.1">
    <property type="nucleotide sequence ID" value="NZ_BAABGZ010000074.1"/>
</dbReference>
<feature type="signal peptide" evidence="1">
    <location>
        <begin position="1"/>
        <end position="20"/>
    </location>
</feature>
<reference evidence="3" key="1">
    <citation type="journal article" date="2019" name="Int. J. Syst. Evol. Microbiol.">
        <title>The Global Catalogue of Microorganisms (GCM) 10K type strain sequencing project: providing services to taxonomists for standard genome sequencing and annotation.</title>
        <authorList>
            <consortium name="The Broad Institute Genomics Platform"/>
            <consortium name="The Broad Institute Genome Sequencing Center for Infectious Disease"/>
            <person name="Wu L."/>
            <person name="Ma J."/>
        </authorList>
    </citation>
    <scope>NUCLEOTIDE SEQUENCE [LARGE SCALE GENOMIC DNA]</scope>
    <source>
        <strain evidence="3">JCM 17923</strain>
    </source>
</reference>
<dbReference type="Proteomes" id="UP001501153">
    <property type="component" value="Unassembled WGS sequence"/>
</dbReference>
<comment type="caution">
    <text evidence="2">The sequence shown here is derived from an EMBL/GenBank/DDBJ whole genome shotgun (WGS) entry which is preliminary data.</text>
</comment>
<protein>
    <recommendedName>
        <fullName evidence="4">DUF885 domain-containing protein</fullName>
    </recommendedName>
</protein>
<organism evidence="2 3">
    <name type="scientific">Hymenobacter saemangeumensis</name>
    <dbReference type="NCBI Taxonomy" id="1084522"/>
    <lineage>
        <taxon>Bacteria</taxon>
        <taxon>Pseudomonadati</taxon>
        <taxon>Bacteroidota</taxon>
        <taxon>Cytophagia</taxon>
        <taxon>Cytophagales</taxon>
        <taxon>Hymenobacteraceae</taxon>
        <taxon>Hymenobacter</taxon>
    </lineage>
</organism>
<accession>A0ABP8IPW2</accession>
<evidence type="ECO:0000313" key="3">
    <source>
        <dbReference type="Proteomes" id="UP001501153"/>
    </source>
</evidence>
<keyword evidence="1" id="KW-0732">Signal</keyword>
<name>A0ABP8IPW2_9BACT</name>
<evidence type="ECO:0000256" key="1">
    <source>
        <dbReference type="SAM" id="SignalP"/>
    </source>
</evidence>
<gene>
    <name evidence="2" type="ORF">GCM10023185_36310</name>
</gene>